<organism evidence="1 2">
    <name type="scientific">Plakobranchus ocellatus</name>
    <dbReference type="NCBI Taxonomy" id="259542"/>
    <lineage>
        <taxon>Eukaryota</taxon>
        <taxon>Metazoa</taxon>
        <taxon>Spiralia</taxon>
        <taxon>Lophotrochozoa</taxon>
        <taxon>Mollusca</taxon>
        <taxon>Gastropoda</taxon>
        <taxon>Heterobranchia</taxon>
        <taxon>Euthyneura</taxon>
        <taxon>Panpulmonata</taxon>
        <taxon>Sacoglossa</taxon>
        <taxon>Placobranchoidea</taxon>
        <taxon>Plakobranchidae</taxon>
        <taxon>Plakobranchus</taxon>
    </lineage>
</organism>
<gene>
    <name evidence="1" type="ORF">PoB_003780200</name>
</gene>
<accession>A0AAV4AWI4</accession>
<evidence type="ECO:0000313" key="2">
    <source>
        <dbReference type="Proteomes" id="UP000735302"/>
    </source>
</evidence>
<keyword evidence="2" id="KW-1185">Reference proteome</keyword>
<dbReference type="AlphaFoldDB" id="A0AAV4AWI4"/>
<comment type="caution">
    <text evidence="1">The sequence shown here is derived from an EMBL/GenBank/DDBJ whole genome shotgun (WGS) entry which is preliminary data.</text>
</comment>
<proteinExistence type="predicted"/>
<dbReference type="Proteomes" id="UP000735302">
    <property type="component" value="Unassembled WGS sequence"/>
</dbReference>
<name>A0AAV4AWI4_9GAST</name>
<evidence type="ECO:0000313" key="1">
    <source>
        <dbReference type="EMBL" id="GFO11297.1"/>
    </source>
</evidence>
<sequence length="76" mass="8569">MNRADIVTMQVFGFGRNGTDYMWGLEWGRDLTDLNNAVHGSVLTIRPSLGMAAQVFNGHDLFESPGRCHSHDMPRY</sequence>
<protein>
    <submittedName>
        <fullName evidence="1">Uncharacterized protein</fullName>
    </submittedName>
</protein>
<dbReference type="EMBL" id="BLXT01004267">
    <property type="protein sequence ID" value="GFO11297.1"/>
    <property type="molecule type" value="Genomic_DNA"/>
</dbReference>
<reference evidence="1 2" key="1">
    <citation type="journal article" date="2021" name="Elife">
        <title>Chloroplast acquisition without the gene transfer in kleptoplastic sea slugs, Plakobranchus ocellatus.</title>
        <authorList>
            <person name="Maeda T."/>
            <person name="Takahashi S."/>
            <person name="Yoshida T."/>
            <person name="Shimamura S."/>
            <person name="Takaki Y."/>
            <person name="Nagai Y."/>
            <person name="Toyoda A."/>
            <person name="Suzuki Y."/>
            <person name="Arimoto A."/>
            <person name="Ishii H."/>
            <person name="Satoh N."/>
            <person name="Nishiyama T."/>
            <person name="Hasebe M."/>
            <person name="Maruyama T."/>
            <person name="Minagawa J."/>
            <person name="Obokata J."/>
            <person name="Shigenobu S."/>
        </authorList>
    </citation>
    <scope>NUCLEOTIDE SEQUENCE [LARGE SCALE GENOMIC DNA]</scope>
</reference>